<keyword evidence="2" id="KW-0328">Glycosyltransferase</keyword>
<accession>A0AAU7XCY2</accession>
<sequence length="355" mass="37209">MTERTLTFVVPGPLDKPTGGYGYDRRLLAELETIGWRIDVLHLPDTFPFPNPAERAEAERLLDALPAGGPVAVDGLAYAVLPEAMARLASRAPLVALIHHPLSLETGLDAATVAALAASERTALAAAHGIVVTSPATAGILAADFGVPRDEIAIAVPGTDRMPPARGSGGPTVRLLAVGSIIPRKGHVELVEALAALPSSDWTLDIVGDPRLDPNEALRLDETIRRHTSLTARVTRTGPIDRDTLAELYDRADVFVLNSYYEGYGMAYAEAIAHGLPVIGTTGGAIPDTLGDAAILVPPGGGPALTDALRRMIEDADGRAALAARARAAALRLPGWADTARLFARVVEAAIQKAR</sequence>
<reference evidence="2" key="1">
    <citation type="submission" date="2024-06" db="EMBL/GenBank/DDBJ databases">
        <title>Methylostella associata gen. nov., sp. nov., a novel Ancalomicrobiaceae-affiliated facultatively methylotrophic bacteria that feed on methanotrophs of the genus Methylococcus.</title>
        <authorList>
            <person name="Saltykova V."/>
            <person name="Danilova O.V."/>
            <person name="Oshkin I.Y."/>
            <person name="Belova S.E."/>
            <person name="Pimenov N.V."/>
            <person name="Dedysh S.N."/>
        </authorList>
    </citation>
    <scope>NUCLEOTIDE SEQUENCE</scope>
    <source>
        <strain evidence="2">S20</strain>
    </source>
</reference>
<dbReference type="PANTHER" id="PTHR46401:SF2">
    <property type="entry name" value="GLYCOSYLTRANSFERASE WBBK-RELATED"/>
    <property type="match status" value="1"/>
</dbReference>
<evidence type="ECO:0000313" key="2">
    <source>
        <dbReference type="EMBL" id="XBY46000.1"/>
    </source>
</evidence>
<dbReference type="RefSeq" id="WP_407051097.1">
    <property type="nucleotide sequence ID" value="NZ_CP158568.1"/>
</dbReference>
<dbReference type="EMBL" id="CP158568">
    <property type="protein sequence ID" value="XBY46000.1"/>
    <property type="molecule type" value="Genomic_DNA"/>
</dbReference>
<organism evidence="2">
    <name type="scientific">Methyloraptor flagellatus</name>
    <dbReference type="NCBI Taxonomy" id="3162530"/>
    <lineage>
        <taxon>Bacteria</taxon>
        <taxon>Pseudomonadati</taxon>
        <taxon>Pseudomonadota</taxon>
        <taxon>Alphaproteobacteria</taxon>
        <taxon>Hyphomicrobiales</taxon>
        <taxon>Ancalomicrobiaceae</taxon>
        <taxon>Methyloraptor</taxon>
    </lineage>
</organism>
<dbReference type="Gene3D" id="3.40.50.2000">
    <property type="entry name" value="Glycogen Phosphorylase B"/>
    <property type="match status" value="2"/>
</dbReference>
<dbReference type="CDD" id="cd03801">
    <property type="entry name" value="GT4_PimA-like"/>
    <property type="match status" value="1"/>
</dbReference>
<protein>
    <submittedName>
        <fullName evidence="2">Glycosyltransferase family 4 protein</fullName>
        <ecNumber evidence="2">2.4.-.-</ecNumber>
    </submittedName>
</protein>
<dbReference type="GO" id="GO:0009103">
    <property type="term" value="P:lipopolysaccharide biosynthetic process"/>
    <property type="evidence" value="ECO:0007669"/>
    <property type="project" value="TreeGrafter"/>
</dbReference>
<dbReference type="AlphaFoldDB" id="A0AAU7XCY2"/>
<dbReference type="KEGG" id="mflg:ABS361_07125"/>
<dbReference type="Pfam" id="PF13692">
    <property type="entry name" value="Glyco_trans_1_4"/>
    <property type="match status" value="1"/>
</dbReference>
<dbReference type="PANTHER" id="PTHR46401">
    <property type="entry name" value="GLYCOSYLTRANSFERASE WBBK-RELATED"/>
    <property type="match status" value="1"/>
</dbReference>
<proteinExistence type="predicted"/>
<dbReference type="GO" id="GO:0016757">
    <property type="term" value="F:glycosyltransferase activity"/>
    <property type="evidence" value="ECO:0007669"/>
    <property type="project" value="UniProtKB-KW"/>
</dbReference>
<keyword evidence="1 2" id="KW-0808">Transferase</keyword>
<dbReference type="EC" id="2.4.-.-" evidence="2"/>
<name>A0AAU7XCY2_9HYPH</name>
<dbReference type="SUPFAM" id="SSF53756">
    <property type="entry name" value="UDP-Glycosyltransferase/glycogen phosphorylase"/>
    <property type="match status" value="1"/>
</dbReference>
<gene>
    <name evidence="2" type="ORF">ABS361_07125</name>
</gene>
<evidence type="ECO:0000256" key="1">
    <source>
        <dbReference type="ARBA" id="ARBA00022679"/>
    </source>
</evidence>